<name>A0A1X7TQK6_AMPQE</name>
<organism evidence="1">
    <name type="scientific">Amphimedon queenslandica</name>
    <name type="common">Sponge</name>
    <dbReference type="NCBI Taxonomy" id="400682"/>
    <lineage>
        <taxon>Eukaryota</taxon>
        <taxon>Metazoa</taxon>
        <taxon>Porifera</taxon>
        <taxon>Demospongiae</taxon>
        <taxon>Heteroscleromorpha</taxon>
        <taxon>Haplosclerida</taxon>
        <taxon>Niphatidae</taxon>
        <taxon>Amphimedon</taxon>
    </lineage>
</organism>
<dbReference type="InParanoid" id="A0A1X7TQK6"/>
<sequence>MTSNKRISEFAQAIDIQGLSTGSPETVCVIWKWNWLVPEVASVSDDENVKSVLTLDDLFAVDSDPEEDARITTQSLVFKCIGTTKCKKYQEALQVVLHLISAGQTVPVRLIHERYNPRDSQALAFVCDIDDKSQTIGYVVSQLLDEVHAAINQHCILSVQFAWVCYITNWSKSGPGFFAGISIKRKGTWSKLAVKLASTR</sequence>
<accession>A0A1X7TQK6</accession>
<evidence type="ECO:0008006" key="2">
    <source>
        <dbReference type="Google" id="ProtNLM"/>
    </source>
</evidence>
<protein>
    <recommendedName>
        <fullName evidence="2">HIRAN domain-containing protein</fullName>
    </recommendedName>
</protein>
<dbReference type="EnsemblMetazoa" id="Aqu2.1.17235_001">
    <property type="protein sequence ID" value="Aqu2.1.17235_001"/>
    <property type="gene ID" value="Aqu2.1.17235"/>
</dbReference>
<proteinExistence type="predicted"/>
<dbReference type="AlphaFoldDB" id="A0A1X7TQK6"/>
<reference evidence="1" key="1">
    <citation type="submission" date="2017-05" db="UniProtKB">
        <authorList>
            <consortium name="EnsemblMetazoa"/>
        </authorList>
    </citation>
    <scope>IDENTIFICATION</scope>
</reference>
<evidence type="ECO:0000313" key="1">
    <source>
        <dbReference type="EnsemblMetazoa" id="Aqu2.1.17235_001"/>
    </source>
</evidence>